<dbReference type="InterPro" id="IPR000178">
    <property type="entry name" value="TF_IF2_bacterial-like"/>
</dbReference>
<dbReference type="InterPro" id="IPR005225">
    <property type="entry name" value="Small_GTP-bd"/>
</dbReference>
<feature type="binding site" evidence="8">
    <location>
        <begin position="372"/>
        <end position="379"/>
    </location>
    <ligand>
        <name>GTP</name>
        <dbReference type="ChEBI" id="CHEBI:37565"/>
    </ligand>
</feature>
<feature type="compositionally biased region" description="Low complexity" evidence="10">
    <location>
        <begin position="134"/>
        <end position="147"/>
    </location>
</feature>
<dbReference type="FunFam" id="3.40.50.300:FF:000019">
    <property type="entry name" value="Translation initiation factor IF-2"/>
    <property type="match status" value="1"/>
</dbReference>
<gene>
    <name evidence="8 12" type="primary">infB</name>
    <name evidence="12" type="ORF">HRQ91_03785</name>
</gene>
<comment type="function">
    <text evidence="7 8 9">One of the essential components for the initiation of protein synthesis. Protects formylmethionyl-tRNA from spontaneous hydrolysis and promotes its binding to the 30S ribosomal subunits. Also involved in the hydrolysis of GTP during the formation of the 70S ribosomal complex.</text>
</comment>
<dbReference type="GO" id="GO:0003924">
    <property type="term" value="F:GTPase activity"/>
    <property type="evidence" value="ECO:0007669"/>
    <property type="project" value="UniProtKB-UniRule"/>
</dbReference>
<evidence type="ECO:0000256" key="3">
    <source>
        <dbReference type="ARBA" id="ARBA00022540"/>
    </source>
</evidence>
<dbReference type="Gene3D" id="3.40.50.300">
    <property type="entry name" value="P-loop containing nucleotide triphosphate hydrolases"/>
    <property type="match status" value="1"/>
</dbReference>
<dbReference type="Pfam" id="PF22042">
    <property type="entry name" value="EF-G_D2"/>
    <property type="match status" value="1"/>
</dbReference>
<feature type="compositionally biased region" description="Basic and acidic residues" evidence="10">
    <location>
        <begin position="1"/>
        <end position="10"/>
    </location>
</feature>
<dbReference type="Pfam" id="PF00009">
    <property type="entry name" value="GTP_EFTU"/>
    <property type="match status" value="1"/>
</dbReference>
<evidence type="ECO:0000313" key="12">
    <source>
        <dbReference type="EMBL" id="QTQ13648.1"/>
    </source>
</evidence>
<feature type="domain" description="Tr-type G" evidence="11">
    <location>
        <begin position="363"/>
        <end position="532"/>
    </location>
</feature>
<dbReference type="SUPFAM" id="SSF50447">
    <property type="entry name" value="Translation proteins"/>
    <property type="match status" value="2"/>
</dbReference>
<dbReference type="GO" id="GO:0003743">
    <property type="term" value="F:translation initiation factor activity"/>
    <property type="evidence" value="ECO:0007669"/>
    <property type="project" value="UniProtKB-UniRule"/>
</dbReference>
<dbReference type="FunFam" id="3.40.50.10050:FF:000001">
    <property type="entry name" value="Translation initiation factor IF-2"/>
    <property type="match status" value="1"/>
</dbReference>
<keyword evidence="13" id="KW-1185">Reference proteome</keyword>
<dbReference type="InterPro" id="IPR044145">
    <property type="entry name" value="IF2_II"/>
</dbReference>
<dbReference type="Pfam" id="PF11987">
    <property type="entry name" value="IF-2"/>
    <property type="match status" value="1"/>
</dbReference>
<evidence type="ECO:0000256" key="2">
    <source>
        <dbReference type="ARBA" id="ARBA00020675"/>
    </source>
</evidence>
<protein>
    <recommendedName>
        <fullName evidence="2 8">Translation initiation factor IF-2</fullName>
    </recommendedName>
</protein>
<dbReference type="InterPro" id="IPR023115">
    <property type="entry name" value="TIF_IF2_dom3"/>
</dbReference>
<dbReference type="PANTHER" id="PTHR43381:SF5">
    <property type="entry name" value="TR-TYPE G DOMAIN-CONTAINING PROTEIN"/>
    <property type="match status" value="1"/>
</dbReference>
<feature type="binding site" evidence="8">
    <location>
        <begin position="472"/>
        <end position="475"/>
    </location>
    <ligand>
        <name>GTP</name>
        <dbReference type="ChEBI" id="CHEBI:37565"/>
    </ligand>
</feature>
<dbReference type="AlphaFoldDB" id="A0A975IE92"/>
<keyword evidence="8" id="KW-0963">Cytoplasm</keyword>
<dbReference type="PROSITE" id="PS01176">
    <property type="entry name" value="IF2"/>
    <property type="match status" value="1"/>
</dbReference>
<dbReference type="Gene3D" id="2.40.30.10">
    <property type="entry name" value="Translation factors"/>
    <property type="match status" value="2"/>
</dbReference>
<proteinExistence type="inferred from homology"/>
<dbReference type="PANTHER" id="PTHR43381">
    <property type="entry name" value="TRANSLATION INITIATION FACTOR IF-2-RELATED"/>
    <property type="match status" value="1"/>
</dbReference>
<organism evidence="12 13">
    <name type="scientific">Treponema parvum</name>
    <dbReference type="NCBI Taxonomy" id="138851"/>
    <lineage>
        <taxon>Bacteria</taxon>
        <taxon>Pseudomonadati</taxon>
        <taxon>Spirochaetota</taxon>
        <taxon>Spirochaetia</taxon>
        <taxon>Spirochaetales</taxon>
        <taxon>Treponemataceae</taxon>
        <taxon>Treponema</taxon>
    </lineage>
</organism>
<dbReference type="InterPro" id="IPR009000">
    <property type="entry name" value="Transl_B-barrel_sf"/>
</dbReference>
<dbReference type="SUPFAM" id="SSF52156">
    <property type="entry name" value="Initiation factor IF2/eIF5b, domain 3"/>
    <property type="match status" value="1"/>
</dbReference>
<dbReference type="FunFam" id="2.40.30.10:FF:000054">
    <property type="entry name" value="Translation initiation factor IF-2"/>
    <property type="match status" value="1"/>
</dbReference>
<comment type="similarity">
    <text evidence="1 8 9">Belongs to the TRAFAC class translation factor GTPase superfamily. Classic translation factor GTPase family. IF-2 subfamily.</text>
</comment>
<evidence type="ECO:0000256" key="6">
    <source>
        <dbReference type="ARBA" id="ARBA00023134"/>
    </source>
</evidence>
<feature type="binding site" evidence="8">
    <location>
        <begin position="418"/>
        <end position="422"/>
    </location>
    <ligand>
        <name>GTP</name>
        <dbReference type="ChEBI" id="CHEBI:37565"/>
    </ligand>
</feature>
<reference evidence="12 13" key="1">
    <citation type="journal article" date="2021" name="Microbiol. Resour. Announc.">
        <title>Complete Genome Sequences of Three Human Oral Treponema parvum Isolates.</title>
        <authorList>
            <person name="Zeng H."/>
            <person name="Watt R.M."/>
        </authorList>
    </citation>
    <scope>NUCLEOTIDE SEQUENCE [LARGE SCALE GENOMIC DNA]</scope>
    <source>
        <strain evidence="12 13">ATCC 700770</strain>
    </source>
</reference>
<dbReference type="NCBIfam" id="TIGR00487">
    <property type="entry name" value="IF-2"/>
    <property type="match status" value="1"/>
</dbReference>
<dbReference type="GO" id="GO:0005829">
    <property type="term" value="C:cytosol"/>
    <property type="evidence" value="ECO:0007669"/>
    <property type="project" value="TreeGrafter"/>
</dbReference>
<dbReference type="InterPro" id="IPR015760">
    <property type="entry name" value="TIF_IF2"/>
</dbReference>
<evidence type="ECO:0000256" key="10">
    <source>
        <dbReference type="SAM" id="MobiDB-lite"/>
    </source>
</evidence>
<evidence type="ECO:0000256" key="4">
    <source>
        <dbReference type="ARBA" id="ARBA00022741"/>
    </source>
</evidence>
<feature type="region of interest" description="Disordered" evidence="10">
    <location>
        <begin position="1"/>
        <end position="259"/>
    </location>
</feature>
<dbReference type="CDD" id="cd01887">
    <property type="entry name" value="IF2_eIF5B"/>
    <property type="match status" value="1"/>
</dbReference>
<dbReference type="Pfam" id="PF04760">
    <property type="entry name" value="IF2_N"/>
    <property type="match status" value="1"/>
</dbReference>
<evidence type="ECO:0000256" key="7">
    <source>
        <dbReference type="ARBA" id="ARBA00025162"/>
    </source>
</evidence>
<dbReference type="NCBIfam" id="TIGR00231">
    <property type="entry name" value="small_GTP"/>
    <property type="match status" value="1"/>
</dbReference>
<dbReference type="PROSITE" id="PS51722">
    <property type="entry name" value="G_TR_2"/>
    <property type="match status" value="1"/>
</dbReference>
<keyword evidence="5 8" id="KW-0648">Protein biosynthesis</keyword>
<dbReference type="GO" id="GO:0005525">
    <property type="term" value="F:GTP binding"/>
    <property type="evidence" value="ECO:0007669"/>
    <property type="project" value="UniProtKB-KW"/>
</dbReference>
<dbReference type="SUPFAM" id="SSF52540">
    <property type="entry name" value="P-loop containing nucleoside triphosphate hydrolases"/>
    <property type="match status" value="1"/>
</dbReference>
<keyword evidence="4 8" id="KW-0547">Nucleotide-binding</keyword>
<dbReference type="InterPro" id="IPR053905">
    <property type="entry name" value="EF-G-like_DII"/>
</dbReference>
<dbReference type="Gene3D" id="3.40.50.10050">
    <property type="entry name" value="Translation initiation factor IF- 2, domain 3"/>
    <property type="match status" value="1"/>
</dbReference>
<dbReference type="FunFam" id="2.40.30.10:FF:000008">
    <property type="entry name" value="Translation initiation factor IF-2"/>
    <property type="match status" value="1"/>
</dbReference>
<keyword evidence="3 8" id="KW-0396">Initiation factor</keyword>
<feature type="compositionally biased region" description="Low complexity" evidence="10">
    <location>
        <begin position="222"/>
        <end position="231"/>
    </location>
</feature>
<dbReference type="KEGG" id="tpav:HRQ91_03785"/>
<name>A0A975IE92_9SPIR</name>
<evidence type="ECO:0000256" key="5">
    <source>
        <dbReference type="ARBA" id="ARBA00022917"/>
    </source>
</evidence>
<feature type="compositionally biased region" description="Low complexity" evidence="10">
    <location>
        <begin position="183"/>
        <end position="194"/>
    </location>
</feature>
<accession>A0A975IE92</accession>
<feature type="region of interest" description="Disordered" evidence="10">
    <location>
        <begin position="905"/>
        <end position="937"/>
    </location>
</feature>
<dbReference type="InterPro" id="IPR036925">
    <property type="entry name" value="TIF_IF2_dom3_sf"/>
</dbReference>
<feature type="compositionally biased region" description="Polar residues" evidence="10">
    <location>
        <begin position="210"/>
        <end position="221"/>
    </location>
</feature>
<feature type="compositionally biased region" description="Polar residues" evidence="10">
    <location>
        <begin position="66"/>
        <end position="77"/>
    </location>
</feature>
<dbReference type="Proteomes" id="UP000671908">
    <property type="component" value="Chromosome"/>
</dbReference>
<comment type="subcellular location">
    <subcellularLocation>
        <location evidence="8">Cytoplasm</location>
    </subcellularLocation>
</comment>
<evidence type="ECO:0000256" key="8">
    <source>
        <dbReference type="HAMAP-Rule" id="MF_00100"/>
    </source>
</evidence>
<feature type="compositionally biased region" description="Basic and acidic residues" evidence="10">
    <location>
        <begin position="918"/>
        <end position="937"/>
    </location>
</feature>
<feature type="compositionally biased region" description="Basic and acidic residues" evidence="10">
    <location>
        <begin position="84"/>
        <end position="97"/>
    </location>
</feature>
<evidence type="ECO:0000256" key="9">
    <source>
        <dbReference type="RuleBase" id="RU000644"/>
    </source>
</evidence>
<dbReference type="InterPro" id="IPR000795">
    <property type="entry name" value="T_Tr_GTP-bd_dom"/>
</dbReference>
<dbReference type="EMBL" id="CP054142">
    <property type="protein sequence ID" value="QTQ13648.1"/>
    <property type="molecule type" value="Genomic_DNA"/>
</dbReference>
<dbReference type="RefSeq" id="WP_210120335.1">
    <property type="nucleotide sequence ID" value="NZ_CP054142.1"/>
</dbReference>
<feature type="region of interest" description="G-domain" evidence="8">
    <location>
        <begin position="366"/>
        <end position="514"/>
    </location>
</feature>
<sequence>MADESVKKPEFVLNKKKTDTAAEKPASSGTPGKKRVVIVKKGPPANGVSNRDAQISAVKKVVPSAIPSQKANESASSGAVHPSSAEHKTLAPEEKKTPSSFEFGSRRPNVKAGNLSDHPRSNDYRSGGFRGPRNNYSNNQGGYNNNYQHRDGGFTGAQAREGYQNRERDSQGSYQGRGGAGGRPPFAQGQGRPGSYRSGPAGSRPGFAGQRTNGNSRPGFTSSRSASHSAPAPMPDVRSAGKKAFKGKKQQVYSRKDREDLFDESSLYDNKKKTETPASVVPKQIDIMETISVSDLAKKMNLKASEIISKLMAMGMMVTITQSIDSDTATLLASEYGCDVHLVSLYDETVIESEKISEADMLPRPPIVTVMGHVDHGKTKTLDAIRHSNVAAGEFGGITQHIGAYSVSTPKGKITFLDTPGHEAFTMMRARGAQVTDIVVLVVAADDGVMPQTLEAIHHAKDAKVPIIVAVNKIDKPEANPDHVKTQLSEHGLTPEEWGGDTQFVSISALKGQGIDQLLEAVLLQAEVLELKAPVSTRAEGKIIESRVDQGRGIVASVIVQKGTLHQGDSFVAGIYAGRVRAMFNDLGQRIQEAGPSTPVEVLGLEEMPNAGDPFQVTESEKDARSVSSKRQELKRFEDAKAVKKVTLDNLYQTIDASEVKELKVVIKADVQGSAEALKASLEKLSTKDIRLVVIHSSAGAINESDVLLAAADSNAFIIGFNVRPTPKAKLLADQEKVDIRKYNIIYKAVEEVTLAMEGMLKPDTKEEITGTLEVRNTFKVPKIGLIAGCYVTDGLIKRSSMVNLIRDGIVLYTGKVTSLKRFKDDAKEVKTGFECGLGLEDWQDIKVGDQIEAFEYVEVARKLGDTLVDEKADAEKRAVERAAAMKAEAAAALEAEKEQIAAEKTAAKAKKAAAKQETAKQAETKRENAKTEKEAE</sequence>
<dbReference type="CDD" id="cd03702">
    <property type="entry name" value="IF2_mtIF2_II"/>
    <property type="match status" value="1"/>
</dbReference>
<evidence type="ECO:0000313" key="13">
    <source>
        <dbReference type="Proteomes" id="UP000671908"/>
    </source>
</evidence>
<dbReference type="InterPro" id="IPR006847">
    <property type="entry name" value="IF2_N"/>
</dbReference>
<dbReference type="CDD" id="cd03692">
    <property type="entry name" value="mtIF2_IVc"/>
    <property type="match status" value="1"/>
</dbReference>
<evidence type="ECO:0000259" key="11">
    <source>
        <dbReference type="PROSITE" id="PS51722"/>
    </source>
</evidence>
<keyword evidence="6 8" id="KW-0342">GTP-binding</keyword>
<feature type="compositionally biased region" description="Basic residues" evidence="10">
    <location>
        <begin position="240"/>
        <end position="249"/>
    </location>
</feature>
<dbReference type="InterPro" id="IPR027417">
    <property type="entry name" value="P-loop_NTPase"/>
</dbReference>
<dbReference type="HAMAP" id="MF_00100_B">
    <property type="entry name" value="IF_2_B"/>
    <property type="match status" value="1"/>
</dbReference>
<evidence type="ECO:0000256" key="1">
    <source>
        <dbReference type="ARBA" id="ARBA00007733"/>
    </source>
</evidence>